<keyword evidence="4 11" id="KW-0285">Flavoprotein</keyword>
<evidence type="ECO:0000256" key="9">
    <source>
        <dbReference type="ARBA" id="ARBA00031306"/>
    </source>
</evidence>
<dbReference type="InterPro" id="IPR003374">
    <property type="entry name" value="ApbE-like_sf"/>
</dbReference>
<keyword evidence="5 11" id="KW-0808">Transferase</keyword>
<dbReference type="PANTHER" id="PTHR30040:SF2">
    <property type="entry name" value="FAD:PROTEIN FMN TRANSFERASE"/>
    <property type="match status" value="1"/>
</dbReference>
<dbReference type="PIRSF" id="PIRSF006268">
    <property type="entry name" value="ApbE"/>
    <property type="match status" value="1"/>
</dbReference>
<protein>
    <recommendedName>
        <fullName evidence="3 11">FAD:protein FMN transferase</fullName>
        <ecNumber evidence="2 11">2.7.1.180</ecNumber>
    </recommendedName>
    <alternativeName>
        <fullName evidence="9 11">Flavin transferase</fullName>
    </alternativeName>
</protein>
<keyword evidence="8 11" id="KW-0460">Magnesium</keyword>
<evidence type="ECO:0000256" key="10">
    <source>
        <dbReference type="ARBA" id="ARBA00048540"/>
    </source>
</evidence>
<dbReference type="GO" id="GO:0016740">
    <property type="term" value="F:transferase activity"/>
    <property type="evidence" value="ECO:0007669"/>
    <property type="project" value="UniProtKB-KW"/>
</dbReference>
<dbReference type="InterPro" id="IPR024932">
    <property type="entry name" value="ApbE"/>
</dbReference>
<evidence type="ECO:0000313" key="13">
    <source>
        <dbReference type="Proteomes" id="UP000664701"/>
    </source>
</evidence>
<dbReference type="RefSeq" id="WP_207872052.1">
    <property type="nucleotide sequence ID" value="NZ_CP147251.1"/>
</dbReference>
<comment type="cofactor">
    <cofactor evidence="1">
        <name>Mg(2+)</name>
        <dbReference type="ChEBI" id="CHEBI:18420"/>
    </cofactor>
</comment>
<reference evidence="12 13" key="2">
    <citation type="submission" date="2024-03" db="EMBL/GenBank/DDBJ databases">
        <title>The Genome Sequence of Enterococcus sp. DIV2402.</title>
        <authorList>
            <consortium name="The Broad Institute Genomics Platform"/>
            <consortium name="The Broad Institute Microbial Omics Core"/>
            <consortium name="The Broad Institute Genomic Center for Infectious Diseases"/>
            <person name="Earl A."/>
            <person name="Manson A."/>
            <person name="Gilmore M."/>
            <person name="Schwartman J."/>
            <person name="Shea T."/>
            <person name="Abouelleil A."/>
            <person name="Cao P."/>
            <person name="Chapman S."/>
            <person name="Cusick C."/>
            <person name="Young S."/>
            <person name="Neafsey D."/>
            <person name="Nusbaum C."/>
            <person name="Birren B."/>
        </authorList>
    </citation>
    <scope>NUCLEOTIDE SEQUENCE [LARGE SCALE GENOMIC DNA]</scope>
    <source>
        <strain evidence="12 13">DIV2402</strain>
    </source>
</reference>
<keyword evidence="6 11" id="KW-0479">Metal-binding</keyword>
<dbReference type="EMBL" id="CP147251">
    <property type="protein sequence ID" value="WYJ77868.1"/>
    <property type="molecule type" value="Genomic_DNA"/>
</dbReference>
<sequence length="307" mass="34274">MQKTKIIRRMGTIIQLTINHANPEPLLEEADQRLKIYEERFSANSMASELTFVNQCAGIEPVKVHPQLYELIKVGTHHSCASSSRLNIAIGPLVQSWRIGFDDAHIPTTNDIQALLRKTNPHHIQLDEEHQTVYLTEKGMAIDLGALAKGYFADLLVQYFKEQGAQSGIINLGGNLVVFGTCPTRRAGYFKIGVQNPFAARNQYALTLKVKDCSIVTSGIYERQLEQDGKTYHHILDPKTGYPAETDVVSLTIVSKISLDGEIWTTRLFGKTAADILSELNQLPTIDGIIITKNQHILYSNGIEKYL</sequence>
<evidence type="ECO:0000256" key="11">
    <source>
        <dbReference type="PIRNR" id="PIRNR006268"/>
    </source>
</evidence>
<evidence type="ECO:0000256" key="5">
    <source>
        <dbReference type="ARBA" id="ARBA00022679"/>
    </source>
</evidence>
<evidence type="ECO:0000256" key="8">
    <source>
        <dbReference type="ARBA" id="ARBA00022842"/>
    </source>
</evidence>
<gene>
    <name evidence="12" type="ORF">DOK78_002508</name>
</gene>
<comment type="similarity">
    <text evidence="11">Belongs to the ApbE family.</text>
</comment>
<keyword evidence="13" id="KW-1185">Reference proteome</keyword>
<evidence type="ECO:0000256" key="7">
    <source>
        <dbReference type="ARBA" id="ARBA00022827"/>
    </source>
</evidence>
<evidence type="ECO:0000256" key="3">
    <source>
        <dbReference type="ARBA" id="ARBA00016337"/>
    </source>
</evidence>
<organism evidence="12 13">
    <name type="scientific">Candidatus Enterococcus lowellii</name>
    <dbReference type="NCBI Taxonomy" id="2230877"/>
    <lineage>
        <taxon>Bacteria</taxon>
        <taxon>Bacillati</taxon>
        <taxon>Bacillota</taxon>
        <taxon>Bacilli</taxon>
        <taxon>Lactobacillales</taxon>
        <taxon>Enterococcaceae</taxon>
        <taxon>Enterococcus</taxon>
    </lineage>
</organism>
<dbReference type="Proteomes" id="UP000664701">
    <property type="component" value="Chromosome"/>
</dbReference>
<dbReference type="SUPFAM" id="SSF143631">
    <property type="entry name" value="ApbE-like"/>
    <property type="match status" value="1"/>
</dbReference>
<dbReference type="EC" id="2.7.1.180" evidence="2 11"/>
<evidence type="ECO:0000256" key="1">
    <source>
        <dbReference type="ARBA" id="ARBA00001946"/>
    </source>
</evidence>
<dbReference type="Gene3D" id="3.10.520.10">
    <property type="entry name" value="ApbE-like domains"/>
    <property type="match status" value="1"/>
</dbReference>
<proteinExistence type="inferred from homology"/>
<evidence type="ECO:0000256" key="4">
    <source>
        <dbReference type="ARBA" id="ARBA00022630"/>
    </source>
</evidence>
<accession>A0ABZ2SQN1</accession>
<evidence type="ECO:0000313" key="12">
    <source>
        <dbReference type="EMBL" id="WYJ77868.1"/>
    </source>
</evidence>
<evidence type="ECO:0000256" key="6">
    <source>
        <dbReference type="ARBA" id="ARBA00022723"/>
    </source>
</evidence>
<name>A0ABZ2SQN1_9ENTE</name>
<comment type="catalytic activity">
    <reaction evidence="10 11">
        <text>L-threonyl-[protein] + FAD = FMN-L-threonyl-[protein] + AMP + H(+)</text>
        <dbReference type="Rhea" id="RHEA:36847"/>
        <dbReference type="Rhea" id="RHEA-COMP:11060"/>
        <dbReference type="Rhea" id="RHEA-COMP:11061"/>
        <dbReference type="ChEBI" id="CHEBI:15378"/>
        <dbReference type="ChEBI" id="CHEBI:30013"/>
        <dbReference type="ChEBI" id="CHEBI:57692"/>
        <dbReference type="ChEBI" id="CHEBI:74257"/>
        <dbReference type="ChEBI" id="CHEBI:456215"/>
        <dbReference type="EC" id="2.7.1.180"/>
    </reaction>
</comment>
<dbReference type="Pfam" id="PF02424">
    <property type="entry name" value="ApbE"/>
    <property type="match status" value="1"/>
</dbReference>
<evidence type="ECO:0000256" key="2">
    <source>
        <dbReference type="ARBA" id="ARBA00011955"/>
    </source>
</evidence>
<reference evidence="12 13" key="1">
    <citation type="submission" date="2021-03" db="EMBL/GenBank/DDBJ databases">
        <authorList>
            <person name="Gilmore M.S."/>
            <person name="Schwartzman J."/>
            <person name="Van Tyne D."/>
            <person name="Martin M."/>
            <person name="Earl A.M."/>
            <person name="Manson A.L."/>
            <person name="Straub T."/>
            <person name="Salamzade R."/>
            <person name="Saavedra J."/>
            <person name="Lebreton F."/>
            <person name="Prichula J."/>
            <person name="Schaufler K."/>
            <person name="Gaca A."/>
            <person name="Sgardioli B."/>
            <person name="Wagenaar J."/>
            <person name="Strong T."/>
        </authorList>
    </citation>
    <scope>NUCLEOTIDE SEQUENCE [LARGE SCALE GENOMIC DNA]</scope>
    <source>
        <strain evidence="12 13">DIV2402</strain>
    </source>
</reference>
<dbReference type="PANTHER" id="PTHR30040">
    <property type="entry name" value="THIAMINE BIOSYNTHESIS LIPOPROTEIN APBE"/>
    <property type="match status" value="1"/>
</dbReference>
<keyword evidence="7 11" id="KW-0274">FAD</keyword>